<comment type="caution">
    <text evidence="1">The sequence shown here is derived from an EMBL/GenBank/DDBJ whole genome shotgun (WGS) entry which is preliminary data.</text>
</comment>
<organism evidence="1 2">
    <name type="scientific">Trametes pubescens</name>
    <name type="common">White-rot fungus</name>
    <dbReference type="NCBI Taxonomy" id="154538"/>
    <lineage>
        <taxon>Eukaryota</taxon>
        <taxon>Fungi</taxon>
        <taxon>Dikarya</taxon>
        <taxon>Basidiomycota</taxon>
        <taxon>Agaricomycotina</taxon>
        <taxon>Agaricomycetes</taxon>
        <taxon>Polyporales</taxon>
        <taxon>Polyporaceae</taxon>
        <taxon>Trametes</taxon>
    </lineage>
</organism>
<evidence type="ECO:0000313" key="2">
    <source>
        <dbReference type="Proteomes" id="UP000184267"/>
    </source>
</evidence>
<sequence>MTDAIMANKQNINMRSPSNRLPPELLMLVFEYASSRDERYAFRNAIRTPERRKEPNTYIDPIHITHVCRTWRSAALAAPNLWSHVDNHTKSKTKAFTFRSGTLPLSLTISGKIGSDLTLRLLKEFGPRLQRLHISEHDCDLALPLTKFDGSRLECVTIVASSDTYGRALSGKKKFEQSVSSLKALALYLPMTFWIPRTHFPNLTHLLLRGCYGCPLINDRDVPLLESLARMLTGTPRLQSLHLSFLPRVPPSRHALKPVALPHLGLFFCTISPSDTFLRLLSMLQFPAEAFVSFNNPLAISSNMSGNYQLHSAEWLLGLTRLELGSAGDTVWVVAEGHRSGFYADGGLASAHDKRRTIDRPLWFHHLQSALRFESVQSLDFFAESHDQIPLLQDALDRLPCLVTLRFPVGSTNPPGGAPDSRAFSCCALDDGPLLPLMPGNEDTSTRCRNLATLCIEEKVGQLMALAPHVVDLLAARAGAGVPLKALTLQLVPTYTADTPEPTDDALERELEHLRSLYSAAAEHVQDLNVERSRIPSYDVGYDDHWAPTMEAEKYWIVSGTMYMPLLIRS</sequence>
<proteinExistence type="predicted"/>
<dbReference type="EMBL" id="MNAD01000147">
    <property type="protein sequence ID" value="OJT15606.1"/>
    <property type="molecule type" value="Genomic_DNA"/>
</dbReference>
<protein>
    <submittedName>
        <fullName evidence="1">Uncharacterized protein</fullName>
    </submittedName>
</protein>
<dbReference type="Proteomes" id="UP000184267">
    <property type="component" value="Unassembled WGS sequence"/>
</dbReference>
<dbReference type="STRING" id="154538.A0A1M2W705"/>
<name>A0A1M2W705_TRAPU</name>
<dbReference type="AlphaFoldDB" id="A0A1M2W705"/>
<accession>A0A1M2W705</accession>
<reference evidence="1 2" key="1">
    <citation type="submission" date="2016-10" db="EMBL/GenBank/DDBJ databases">
        <title>Genome sequence of the basidiomycete white-rot fungus Trametes pubescens.</title>
        <authorList>
            <person name="Makela M.R."/>
            <person name="Granchi Z."/>
            <person name="Peng M."/>
            <person name="De Vries R.P."/>
            <person name="Grigoriev I."/>
            <person name="Riley R."/>
            <person name="Hilden K."/>
        </authorList>
    </citation>
    <scope>NUCLEOTIDE SEQUENCE [LARGE SCALE GENOMIC DNA]</scope>
    <source>
        <strain evidence="1 2">FBCC735</strain>
    </source>
</reference>
<dbReference type="Gene3D" id="1.20.1280.50">
    <property type="match status" value="1"/>
</dbReference>
<dbReference type="OrthoDB" id="2754196at2759"/>
<keyword evidence="2" id="KW-1185">Reference proteome</keyword>
<gene>
    <name evidence="1" type="ORF">TRAPUB_5934</name>
</gene>
<evidence type="ECO:0000313" key="1">
    <source>
        <dbReference type="EMBL" id="OJT15606.1"/>
    </source>
</evidence>
<dbReference type="OMA" id="MEAEKYW"/>